<dbReference type="AlphaFoldDB" id="A0A5C6BXB7"/>
<sequence length="97" mass="11214">MTGNFEFLAIVDRTAEQLQTLQKSLAVKDKAFEDSQAKLVNVVKEKSDENARVVFSTYPKMMNLVEDTKNDGQRRYGVGNFDLIIIYKARRSIYQKF</sequence>
<organism evidence="1 2">
    <name type="scientific">Allorhodopirellula heiligendammensis</name>
    <dbReference type="NCBI Taxonomy" id="2714739"/>
    <lineage>
        <taxon>Bacteria</taxon>
        <taxon>Pseudomonadati</taxon>
        <taxon>Planctomycetota</taxon>
        <taxon>Planctomycetia</taxon>
        <taxon>Pirellulales</taxon>
        <taxon>Pirellulaceae</taxon>
        <taxon>Allorhodopirellula</taxon>
    </lineage>
</organism>
<dbReference type="OrthoDB" id="9758243at2"/>
<keyword evidence="2" id="KW-1185">Reference proteome</keyword>
<dbReference type="InterPro" id="IPR027417">
    <property type="entry name" value="P-loop_NTPase"/>
</dbReference>
<reference evidence="1 2" key="1">
    <citation type="journal article" date="2020" name="Antonie Van Leeuwenhoek">
        <title>Rhodopirellula heiligendammensis sp. nov., Rhodopirellula pilleata sp. nov., and Rhodopirellula solitaria sp. nov. isolated from natural or artificial marine surfaces in Northern Germany and California, USA, and emended description of the genus Rhodopirellula.</title>
        <authorList>
            <person name="Kallscheuer N."/>
            <person name="Wiegand S."/>
            <person name="Jogler M."/>
            <person name="Boedeker C."/>
            <person name="Peeters S.H."/>
            <person name="Rast P."/>
            <person name="Heuer A."/>
            <person name="Jetten M.S.M."/>
            <person name="Rohde M."/>
            <person name="Jogler C."/>
        </authorList>
    </citation>
    <scope>NUCLEOTIDE SEQUENCE [LARGE SCALE GENOMIC DNA]</scope>
    <source>
        <strain evidence="1 2">Poly21</strain>
    </source>
</reference>
<proteinExistence type="predicted"/>
<dbReference type="EMBL" id="SJPU01000002">
    <property type="protein sequence ID" value="TWU16960.1"/>
    <property type="molecule type" value="Genomic_DNA"/>
</dbReference>
<accession>A0A5C6BXB7</accession>
<evidence type="ECO:0000313" key="2">
    <source>
        <dbReference type="Proteomes" id="UP000319908"/>
    </source>
</evidence>
<protein>
    <submittedName>
        <fullName evidence="1">Uncharacterized protein</fullName>
    </submittedName>
</protein>
<dbReference type="Gene3D" id="3.40.50.300">
    <property type="entry name" value="P-loop containing nucleotide triphosphate hydrolases"/>
    <property type="match status" value="1"/>
</dbReference>
<comment type="caution">
    <text evidence="1">The sequence shown here is derived from an EMBL/GenBank/DDBJ whole genome shotgun (WGS) entry which is preliminary data.</text>
</comment>
<gene>
    <name evidence="1" type="ORF">Poly21_41690</name>
</gene>
<dbReference type="RefSeq" id="WP_146408484.1">
    <property type="nucleotide sequence ID" value="NZ_SJPU01000002.1"/>
</dbReference>
<evidence type="ECO:0000313" key="1">
    <source>
        <dbReference type="EMBL" id="TWU16960.1"/>
    </source>
</evidence>
<name>A0A5C6BXB7_9BACT</name>
<dbReference type="Proteomes" id="UP000319908">
    <property type="component" value="Unassembled WGS sequence"/>
</dbReference>